<dbReference type="PROSITE" id="PS01124">
    <property type="entry name" value="HTH_ARAC_FAMILY_2"/>
    <property type="match status" value="1"/>
</dbReference>
<evidence type="ECO:0000313" key="5">
    <source>
        <dbReference type="EMBL" id="SJZ59693.1"/>
    </source>
</evidence>
<dbReference type="STRING" id="263852.SAMN02745116_00863"/>
<evidence type="ECO:0000313" key="6">
    <source>
        <dbReference type="Proteomes" id="UP000190328"/>
    </source>
</evidence>
<accession>A0A1T4LY81</accession>
<dbReference type="InterPro" id="IPR009057">
    <property type="entry name" value="Homeodomain-like_sf"/>
</dbReference>
<protein>
    <submittedName>
        <fullName evidence="5">AraC-type DNA-binding protein</fullName>
    </submittedName>
</protein>
<dbReference type="SUPFAM" id="SSF46689">
    <property type="entry name" value="Homeodomain-like"/>
    <property type="match status" value="1"/>
</dbReference>
<dbReference type="PANTHER" id="PTHR43280:SF2">
    <property type="entry name" value="HTH-TYPE TRANSCRIPTIONAL REGULATOR EXSA"/>
    <property type="match status" value="1"/>
</dbReference>
<gene>
    <name evidence="5" type="ORF">SAMN02745116_00863</name>
</gene>
<feature type="domain" description="HTH araC/xylS-type" evidence="4">
    <location>
        <begin position="162"/>
        <end position="260"/>
    </location>
</feature>
<reference evidence="5 6" key="1">
    <citation type="submission" date="2017-02" db="EMBL/GenBank/DDBJ databases">
        <authorList>
            <person name="Peterson S.W."/>
        </authorList>
    </citation>
    <scope>NUCLEOTIDE SEQUENCE [LARGE SCALE GENOMIC DNA]</scope>
    <source>
        <strain evidence="5 6">ATCC BAA-1030</strain>
    </source>
</reference>
<evidence type="ECO:0000259" key="4">
    <source>
        <dbReference type="PROSITE" id="PS01124"/>
    </source>
</evidence>
<evidence type="ECO:0000256" key="1">
    <source>
        <dbReference type="ARBA" id="ARBA00023015"/>
    </source>
</evidence>
<dbReference type="PROSITE" id="PS00041">
    <property type="entry name" value="HTH_ARAC_FAMILY_1"/>
    <property type="match status" value="1"/>
</dbReference>
<dbReference type="GO" id="GO:0043565">
    <property type="term" value="F:sequence-specific DNA binding"/>
    <property type="evidence" value="ECO:0007669"/>
    <property type="project" value="InterPro"/>
</dbReference>
<dbReference type="RefSeq" id="WP_078806792.1">
    <property type="nucleotide sequence ID" value="NZ_FUXI01000007.1"/>
</dbReference>
<dbReference type="OrthoDB" id="2211832at2"/>
<dbReference type="PANTHER" id="PTHR43280">
    <property type="entry name" value="ARAC-FAMILY TRANSCRIPTIONAL REGULATOR"/>
    <property type="match status" value="1"/>
</dbReference>
<sequence>MENTAILEYCKTLNHSLVYVLDVKKNKVLLNENNNKLMCELSKDDFFKHLLHSQVEQMKQNCFIGGKFEENLFLGENFSIFYDFLGLAYCSFAIPSKNLVFIIGAYRTNIKKISLRNKKLSRYLKLSKDILQVHFSEIKRIFIGIYNRILDCVFEHKKMIYLNLKSFLKNNIHQHYRLKELAELFFISPKTINRYSHLFDSKPFADCYNELKMEKAKEFILEGKNSLQEISQMVGYQEYSSFSRAFKLYFNCTPREFSKNMD</sequence>
<proteinExistence type="predicted"/>
<keyword evidence="2 5" id="KW-0238">DNA-binding</keyword>
<dbReference type="Proteomes" id="UP000190328">
    <property type="component" value="Unassembled WGS sequence"/>
</dbReference>
<keyword evidence="1" id="KW-0805">Transcription regulation</keyword>
<dbReference type="AlphaFoldDB" id="A0A1T4LY81"/>
<dbReference type="InterPro" id="IPR018060">
    <property type="entry name" value="HTH_AraC"/>
</dbReference>
<evidence type="ECO:0000256" key="2">
    <source>
        <dbReference type="ARBA" id="ARBA00023125"/>
    </source>
</evidence>
<dbReference type="Pfam" id="PF12833">
    <property type="entry name" value="HTH_18"/>
    <property type="match status" value="1"/>
</dbReference>
<keyword evidence="3" id="KW-0804">Transcription</keyword>
<dbReference type="SMART" id="SM00342">
    <property type="entry name" value="HTH_ARAC"/>
    <property type="match status" value="1"/>
</dbReference>
<dbReference type="Gene3D" id="1.10.10.60">
    <property type="entry name" value="Homeodomain-like"/>
    <property type="match status" value="1"/>
</dbReference>
<name>A0A1T4LY81_9ENTE</name>
<evidence type="ECO:0000256" key="3">
    <source>
        <dbReference type="ARBA" id="ARBA00023163"/>
    </source>
</evidence>
<dbReference type="InterPro" id="IPR018062">
    <property type="entry name" value="HTH_AraC-typ_CS"/>
</dbReference>
<organism evidence="5 6">
    <name type="scientific">Pilibacter termitis</name>
    <dbReference type="NCBI Taxonomy" id="263852"/>
    <lineage>
        <taxon>Bacteria</taxon>
        <taxon>Bacillati</taxon>
        <taxon>Bacillota</taxon>
        <taxon>Bacilli</taxon>
        <taxon>Lactobacillales</taxon>
        <taxon>Enterococcaceae</taxon>
        <taxon>Pilibacter</taxon>
    </lineage>
</organism>
<keyword evidence="6" id="KW-1185">Reference proteome</keyword>
<dbReference type="EMBL" id="FUXI01000007">
    <property type="protein sequence ID" value="SJZ59693.1"/>
    <property type="molecule type" value="Genomic_DNA"/>
</dbReference>
<dbReference type="GO" id="GO:0003700">
    <property type="term" value="F:DNA-binding transcription factor activity"/>
    <property type="evidence" value="ECO:0007669"/>
    <property type="project" value="InterPro"/>
</dbReference>